<accession>A0A941INN5</accession>
<keyword evidence="12" id="KW-1185">Reference proteome</keyword>
<feature type="domain" description="Signal transduction histidine kinase subgroup 3 dimerisation and phosphoacceptor" evidence="10">
    <location>
        <begin position="192"/>
        <end position="255"/>
    </location>
</feature>
<sequence>MRPWSAAADRLRPLSRWWGSRPAAIRDREFALVFTLLSFAQPLSRIGAQFGDLPARAGCAASVLLAVGQSLPLAARTRWPAVCLAMVGISFAVYESLGYPPTFASLGLYIALYSAGAHQLRHRRAVALAGMGGYVVLSITLYAIGSPDVWSDFVVFGIALAAMWGVGAAFRGHRAHEAERRRHSAQAAIAAERSRMARELHDVVTHHVTAMVVQAGAAQYLTASPDQVGEALDAINATGRRAMAELRFLLNVLEASGESASREPMPGRVPALVEQARAAGQPTELVEDGERTPMATSLQLTAYRVVQESLTNAMKYAAGRRTLVRLSHTPAFTDVEVTTAGTIERGAGSPVLQHGGVHVSGGRGLTGLRERVEMLGGQFTAGALENGGFRVHARIPAGDTV</sequence>
<dbReference type="GO" id="GO:0000155">
    <property type="term" value="F:phosphorelay sensor kinase activity"/>
    <property type="evidence" value="ECO:0007669"/>
    <property type="project" value="InterPro"/>
</dbReference>
<keyword evidence="6 11" id="KW-0418">Kinase</keyword>
<dbReference type="Gene3D" id="1.20.5.1930">
    <property type="match status" value="1"/>
</dbReference>
<dbReference type="RefSeq" id="WP_212526762.1">
    <property type="nucleotide sequence ID" value="NZ_JAGSOG010000008.1"/>
</dbReference>
<organism evidence="11 12">
    <name type="scientific">Actinospica durhamensis</name>
    <dbReference type="NCBI Taxonomy" id="1508375"/>
    <lineage>
        <taxon>Bacteria</taxon>
        <taxon>Bacillati</taxon>
        <taxon>Actinomycetota</taxon>
        <taxon>Actinomycetes</taxon>
        <taxon>Catenulisporales</taxon>
        <taxon>Actinospicaceae</taxon>
        <taxon>Actinospica</taxon>
    </lineage>
</organism>
<evidence type="ECO:0000256" key="2">
    <source>
        <dbReference type="ARBA" id="ARBA00012438"/>
    </source>
</evidence>
<evidence type="ECO:0000256" key="5">
    <source>
        <dbReference type="ARBA" id="ARBA00022741"/>
    </source>
</evidence>
<evidence type="ECO:0000313" key="11">
    <source>
        <dbReference type="EMBL" id="MBR7832227.1"/>
    </source>
</evidence>
<dbReference type="GO" id="GO:0005524">
    <property type="term" value="F:ATP binding"/>
    <property type="evidence" value="ECO:0007669"/>
    <property type="project" value="UniProtKB-KW"/>
</dbReference>
<protein>
    <recommendedName>
        <fullName evidence="2">histidine kinase</fullName>
        <ecNumber evidence="2">2.7.13.3</ecNumber>
    </recommendedName>
</protein>
<dbReference type="SUPFAM" id="SSF55874">
    <property type="entry name" value="ATPase domain of HSP90 chaperone/DNA topoisomerase II/histidine kinase"/>
    <property type="match status" value="1"/>
</dbReference>
<keyword evidence="7" id="KW-0067">ATP-binding</keyword>
<dbReference type="PANTHER" id="PTHR24421:SF10">
    <property type="entry name" value="NITRATE_NITRITE SENSOR PROTEIN NARQ"/>
    <property type="match status" value="1"/>
</dbReference>
<dbReference type="InterPro" id="IPR011712">
    <property type="entry name" value="Sig_transdc_His_kin_sub3_dim/P"/>
</dbReference>
<keyword evidence="3" id="KW-0597">Phosphoprotein</keyword>
<evidence type="ECO:0000256" key="9">
    <source>
        <dbReference type="SAM" id="Phobius"/>
    </source>
</evidence>
<proteinExistence type="predicted"/>
<evidence type="ECO:0000256" key="3">
    <source>
        <dbReference type="ARBA" id="ARBA00022553"/>
    </source>
</evidence>
<dbReference type="EMBL" id="JAGSOG010000008">
    <property type="protein sequence ID" value="MBR7832227.1"/>
    <property type="molecule type" value="Genomic_DNA"/>
</dbReference>
<evidence type="ECO:0000256" key="1">
    <source>
        <dbReference type="ARBA" id="ARBA00000085"/>
    </source>
</evidence>
<name>A0A941INN5_9ACTN</name>
<dbReference type="InterPro" id="IPR050482">
    <property type="entry name" value="Sensor_HK_TwoCompSys"/>
</dbReference>
<gene>
    <name evidence="11" type="ORF">KDL01_03090</name>
</gene>
<keyword evidence="9" id="KW-0472">Membrane</keyword>
<keyword evidence="4" id="KW-0808">Transferase</keyword>
<evidence type="ECO:0000256" key="7">
    <source>
        <dbReference type="ARBA" id="ARBA00022840"/>
    </source>
</evidence>
<keyword evidence="5" id="KW-0547">Nucleotide-binding</keyword>
<evidence type="ECO:0000256" key="8">
    <source>
        <dbReference type="ARBA" id="ARBA00023012"/>
    </source>
</evidence>
<evidence type="ECO:0000313" key="12">
    <source>
        <dbReference type="Proteomes" id="UP000675781"/>
    </source>
</evidence>
<feature type="transmembrane region" description="Helical" evidence="9">
    <location>
        <begin position="125"/>
        <end position="144"/>
    </location>
</feature>
<reference evidence="11" key="1">
    <citation type="submission" date="2021-04" db="EMBL/GenBank/DDBJ databases">
        <title>Genome based classification of Actinospica acidithermotolerans sp. nov., an actinobacterium isolated from an Indonesian hot spring.</title>
        <authorList>
            <person name="Kusuma A.B."/>
            <person name="Putra K.E."/>
            <person name="Nafisah S."/>
            <person name="Loh J."/>
            <person name="Nouioui I."/>
            <person name="Goodfellow M."/>
        </authorList>
    </citation>
    <scope>NUCLEOTIDE SEQUENCE</scope>
    <source>
        <strain evidence="11">CSCA 57</strain>
    </source>
</reference>
<evidence type="ECO:0000256" key="4">
    <source>
        <dbReference type="ARBA" id="ARBA00022679"/>
    </source>
</evidence>
<keyword evidence="9" id="KW-0812">Transmembrane</keyword>
<dbReference type="InterPro" id="IPR036890">
    <property type="entry name" value="HATPase_C_sf"/>
</dbReference>
<dbReference type="Pfam" id="PF07730">
    <property type="entry name" value="HisKA_3"/>
    <property type="match status" value="1"/>
</dbReference>
<dbReference type="GO" id="GO:0046983">
    <property type="term" value="F:protein dimerization activity"/>
    <property type="evidence" value="ECO:0007669"/>
    <property type="project" value="InterPro"/>
</dbReference>
<dbReference type="EC" id="2.7.13.3" evidence="2"/>
<dbReference type="Proteomes" id="UP000675781">
    <property type="component" value="Unassembled WGS sequence"/>
</dbReference>
<dbReference type="CDD" id="cd16917">
    <property type="entry name" value="HATPase_UhpB-NarQ-NarX-like"/>
    <property type="match status" value="1"/>
</dbReference>
<dbReference type="GO" id="GO:0016020">
    <property type="term" value="C:membrane"/>
    <property type="evidence" value="ECO:0007669"/>
    <property type="project" value="InterPro"/>
</dbReference>
<evidence type="ECO:0000256" key="6">
    <source>
        <dbReference type="ARBA" id="ARBA00022777"/>
    </source>
</evidence>
<comment type="catalytic activity">
    <reaction evidence="1">
        <text>ATP + protein L-histidine = ADP + protein N-phospho-L-histidine.</text>
        <dbReference type="EC" id="2.7.13.3"/>
    </reaction>
</comment>
<comment type="caution">
    <text evidence="11">The sequence shown here is derived from an EMBL/GenBank/DDBJ whole genome shotgun (WGS) entry which is preliminary data.</text>
</comment>
<keyword evidence="8" id="KW-0902">Two-component regulatory system</keyword>
<evidence type="ECO:0000259" key="10">
    <source>
        <dbReference type="Pfam" id="PF07730"/>
    </source>
</evidence>
<dbReference type="Gene3D" id="3.30.565.10">
    <property type="entry name" value="Histidine kinase-like ATPase, C-terminal domain"/>
    <property type="match status" value="1"/>
</dbReference>
<feature type="transmembrane region" description="Helical" evidence="9">
    <location>
        <begin position="150"/>
        <end position="172"/>
    </location>
</feature>
<dbReference type="AlphaFoldDB" id="A0A941INN5"/>
<dbReference type="PANTHER" id="PTHR24421">
    <property type="entry name" value="NITRATE/NITRITE SENSOR PROTEIN NARX-RELATED"/>
    <property type="match status" value="1"/>
</dbReference>
<keyword evidence="9" id="KW-1133">Transmembrane helix</keyword>